<dbReference type="GO" id="GO:0047617">
    <property type="term" value="F:fatty acyl-CoA hydrolase activity"/>
    <property type="evidence" value="ECO:0007669"/>
    <property type="project" value="InterPro"/>
</dbReference>
<dbReference type="STRING" id="1442368.A0A0D2GUG8"/>
<dbReference type="VEuPathDB" id="FungiDB:Z517_00036"/>
<protein>
    <submittedName>
        <fullName evidence="6">Unplaced genomic scaffold supercont1.1, whole genome shotgun sequence</fullName>
    </submittedName>
</protein>
<proteinExistence type="inferred from homology"/>
<evidence type="ECO:0000256" key="3">
    <source>
        <dbReference type="SAM" id="MobiDB-lite"/>
    </source>
</evidence>
<dbReference type="OrthoDB" id="68328at2759"/>
<dbReference type="EMBL" id="KN846969">
    <property type="protein sequence ID" value="KIW84648.1"/>
    <property type="molecule type" value="Genomic_DNA"/>
</dbReference>
<dbReference type="AlphaFoldDB" id="A0A0D2GUG8"/>
<feature type="compositionally biased region" description="Basic residues" evidence="3">
    <location>
        <begin position="190"/>
        <end position="199"/>
    </location>
</feature>
<reference evidence="6 7" key="1">
    <citation type="submission" date="2015-01" db="EMBL/GenBank/DDBJ databases">
        <title>The Genome Sequence of Fonsecaea pedrosoi CBS 271.37.</title>
        <authorList>
            <consortium name="The Broad Institute Genomics Platform"/>
            <person name="Cuomo C."/>
            <person name="de Hoog S."/>
            <person name="Gorbushina A."/>
            <person name="Stielow B."/>
            <person name="Teixiera M."/>
            <person name="Abouelleil A."/>
            <person name="Chapman S.B."/>
            <person name="Priest M."/>
            <person name="Young S.K."/>
            <person name="Wortman J."/>
            <person name="Nusbaum C."/>
            <person name="Birren B."/>
        </authorList>
    </citation>
    <scope>NUCLEOTIDE SEQUENCE [LARGE SCALE GENOMIC DNA]</scope>
    <source>
        <strain evidence="6 7">CBS 271.37</strain>
    </source>
</reference>
<organism evidence="6 7">
    <name type="scientific">Fonsecaea pedrosoi CBS 271.37</name>
    <dbReference type="NCBI Taxonomy" id="1442368"/>
    <lineage>
        <taxon>Eukaryota</taxon>
        <taxon>Fungi</taxon>
        <taxon>Dikarya</taxon>
        <taxon>Ascomycota</taxon>
        <taxon>Pezizomycotina</taxon>
        <taxon>Eurotiomycetes</taxon>
        <taxon>Chaetothyriomycetidae</taxon>
        <taxon>Chaetothyriales</taxon>
        <taxon>Herpotrichiellaceae</taxon>
        <taxon>Fonsecaea</taxon>
    </lineage>
</organism>
<dbReference type="CDD" id="cd03444">
    <property type="entry name" value="Thioesterase_II_repeat1"/>
    <property type="match status" value="1"/>
</dbReference>
<dbReference type="CDD" id="cd03445">
    <property type="entry name" value="Thioesterase_II_repeat2"/>
    <property type="match status" value="1"/>
</dbReference>
<dbReference type="InterPro" id="IPR049450">
    <property type="entry name" value="ACOT8-like_C"/>
</dbReference>
<comment type="similarity">
    <text evidence="1">Belongs to the C/M/P thioester hydrolase family.</text>
</comment>
<dbReference type="GO" id="GO:0005782">
    <property type="term" value="C:peroxisomal matrix"/>
    <property type="evidence" value="ECO:0007669"/>
    <property type="project" value="UniProtKB-SubCell"/>
</dbReference>
<dbReference type="InterPro" id="IPR029069">
    <property type="entry name" value="HotDog_dom_sf"/>
</dbReference>
<evidence type="ECO:0000259" key="5">
    <source>
        <dbReference type="Pfam" id="PF20789"/>
    </source>
</evidence>
<feature type="compositionally biased region" description="Acidic residues" evidence="3">
    <location>
        <begin position="145"/>
        <end position="154"/>
    </location>
</feature>
<feature type="region of interest" description="Disordered" evidence="3">
    <location>
        <begin position="123"/>
        <end position="174"/>
    </location>
</feature>
<gene>
    <name evidence="6" type="ORF">Z517_00036</name>
</gene>
<dbReference type="Pfam" id="PF13622">
    <property type="entry name" value="4HBT_3"/>
    <property type="match status" value="1"/>
</dbReference>
<dbReference type="PANTHER" id="PTHR11066">
    <property type="entry name" value="ACYL-COA THIOESTERASE"/>
    <property type="match status" value="1"/>
</dbReference>
<dbReference type="PANTHER" id="PTHR11066:SF34">
    <property type="entry name" value="ACYL-COENZYME A THIOESTERASE 8"/>
    <property type="match status" value="1"/>
</dbReference>
<evidence type="ECO:0000256" key="2">
    <source>
        <dbReference type="ARBA" id="ARBA00022801"/>
    </source>
</evidence>
<dbReference type="GO" id="GO:0006637">
    <property type="term" value="P:acyl-CoA metabolic process"/>
    <property type="evidence" value="ECO:0007669"/>
    <property type="project" value="InterPro"/>
</dbReference>
<feature type="compositionally biased region" description="Basic and acidic residues" evidence="3">
    <location>
        <begin position="19"/>
        <end position="30"/>
    </location>
</feature>
<dbReference type="GeneID" id="25299526"/>
<name>A0A0D2GUG8_9EURO</name>
<dbReference type="GO" id="GO:0009062">
    <property type="term" value="P:fatty acid catabolic process"/>
    <property type="evidence" value="ECO:0007669"/>
    <property type="project" value="TreeGrafter"/>
</dbReference>
<evidence type="ECO:0000313" key="7">
    <source>
        <dbReference type="Proteomes" id="UP000053029"/>
    </source>
</evidence>
<evidence type="ECO:0000259" key="4">
    <source>
        <dbReference type="Pfam" id="PF13622"/>
    </source>
</evidence>
<feature type="domain" description="Acyl-CoA thioesterase-like N-terminal HotDog" evidence="4">
    <location>
        <begin position="48"/>
        <end position="129"/>
    </location>
</feature>
<dbReference type="InterPro" id="IPR003703">
    <property type="entry name" value="Acyl_CoA_thio"/>
</dbReference>
<accession>A0A0D2GUG8</accession>
<keyword evidence="7" id="KW-1185">Reference proteome</keyword>
<feature type="region of interest" description="Disordered" evidence="3">
    <location>
        <begin position="190"/>
        <end position="221"/>
    </location>
</feature>
<evidence type="ECO:0000313" key="6">
    <source>
        <dbReference type="EMBL" id="KIW84648.1"/>
    </source>
</evidence>
<feature type="domain" description="Acyl-CoA thioesterase-like C-terminal" evidence="5">
    <location>
        <begin position="152"/>
        <end position="362"/>
    </location>
</feature>
<dbReference type="RefSeq" id="XP_013288456.1">
    <property type="nucleotide sequence ID" value="XM_013433002.1"/>
</dbReference>
<sequence length="374" mass="41158">MSTIERRSSREGSQSMSPIERELSLSRVRGDSAGGEEGFTNKAPLTLPPWARGVYGGQIIAQALLAAYETVPAAFAVHSIHCHFLNAATVDAPIVYHVERVRDGSNFTTRVVRARQRQRLVASATASFTRERTGAKSLKHASPMPDDETPPPDDLEAHAQSAAGQADPDRPCDCVRSRLESKGLLPHERRARQWVRARGKIGETSPPDGDNRGVGPGSQDGHRAHVAALAYMSDNYFIGTAYRVHNASRFSGLSSPHPMLARTETAAAAAGSNPAAAQAYFDWLAEEERDDNRDAPRNDQRVETMATLDHTIFFHEPRHFRADEWLLFEMESPWAGHERGLVAGRIWSHRGTLVATCVQEGVARLFQSQSHSKL</sequence>
<dbReference type="InterPro" id="IPR049449">
    <property type="entry name" value="TesB_ACOT8-like_N"/>
</dbReference>
<dbReference type="Pfam" id="PF20789">
    <property type="entry name" value="4HBT_3C"/>
    <property type="match status" value="1"/>
</dbReference>
<dbReference type="SUPFAM" id="SSF54637">
    <property type="entry name" value="Thioesterase/thiol ester dehydrase-isomerase"/>
    <property type="match status" value="2"/>
</dbReference>
<keyword evidence="2" id="KW-0378">Hydrolase</keyword>
<feature type="region of interest" description="Disordered" evidence="3">
    <location>
        <begin position="1"/>
        <end position="42"/>
    </location>
</feature>
<evidence type="ECO:0000256" key="1">
    <source>
        <dbReference type="ARBA" id="ARBA00006538"/>
    </source>
</evidence>
<dbReference type="InterPro" id="IPR042171">
    <property type="entry name" value="Acyl-CoA_hotdog"/>
</dbReference>
<feature type="compositionally biased region" description="Basic and acidic residues" evidence="3">
    <location>
        <begin position="1"/>
        <end position="10"/>
    </location>
</feature>
<dbReference type="Proteomes" id="UP000053029">
    <property type="component" value="Unassembled WGS sequence"/>
</dbReference>
<dbReference type="Gene3D" id="2.40.160.210">
    <property type="entry name" value="Acyl-CoA thioesterase, double hotdog domain"/>
    <property type="match status" value="1"/>
</dbReference>
<dbReference type="HOGENOM" id="CLU_032690_3_0_1"/>